<evidence type="ECO:0000256" key="1">
    <source>
        <dbReference type="ARBA" id="ARBA00022679"/>
    </source>
</evidence>
<comment type="caution">
    <text evidence="4">The sequence shown here is derived from an EMBL/GenBank/DDBJ whole genome shotgun (WGS) entry which is preliminary data.</text>
</comment>
<dbReference type="Gene3D" id="3.40.630.30">
    <property type="match status" value="1"/>
</dbReference>
<dbReference type="InterPro" id="IPR000182">
    <property type="entry name" value="GNAT_dom"/>
</dbReference>
<evidence type="ECO:0000259" key="3">
    <source>
        <dbReference type="PROSITE" id="PS51186"/>
    </source>
</evidence>
<organism evidence="4 5">
    <name type="scientific">Teichococcus globiformis</name>
    <dbReference type="NCBI Taxonomy" id="2307229"/>
    <lineage>
        <taxon>Bacteria</taxon>
        <taxon>Pseudomonadati</taxon>
        <taxon>Pseudomonadota</taxon>
        <taxon>Alphaproteobacteria</taxon>
        <taxon>Acetobacterales</taxon>
        <taxon>Roseomonadaceae</taxon>
        <taxon>Roseomonas</taxon>
    </lineage>
</organism>
<dbReference type="CDD" id="cd04301">
    <property type="entry name" value="NAT_SF"/>
    <property type="match status" value="1"/>
</dbReference>
<keyword evidence="1 4" id="KW-0808">Transferase</keyword>
<dbReference type="EC" id="2.3.-.-" evidence="4"/>
<gene>
    <name evidence="4" type="ORF">ACFOD4_12410</name>
</gene>
<name>A0ABV7FZP1_9PROT</name>
<feature type="domain" description="N-acetyltransferase" evidence="3">
    <location>
        <begin position="2"/>
        <end position="184"/>
    </location>
</feature>
<evidence type="ECO:0000313" key="4">
    <source>
        <dbReference type="EMBL" id="MFC3125864.1"/>
    </source>
</evidence>
<sequence>MIRIRRARPADATAIAEVHVDCWRNTYAGILPGTYLSGLSIMRIAAGYQRGMIERRNGEALFVAVAPDGPAQTGSRIVGFASGARCRQRWSGLDAEGEIQTLYVQEDWRDLGIGRRLMRATAAHLAAIGCSSAMLWVLSDNPSRWFYQRLEGRTVASGKVRVDDKGVPQTAFCWDPIEKLLRATASANGH</sequence>
<dbReference type="Pfam" id="PF00583">
    <property type="entry name" value="Acetyltransf_1"/>
    <property type="match status" value="1"/>
</dbReference>
<accession>A0ABV7FZP1</accession>
<dbReference type="InterPro" id="IPR016181">
    <property type="entry name" value="Acyl_CoA_acyltransferase"/>
</dbReference>
<dbReference type="Proteomes" id="UP001595593">
    <property type="component" value="Unassembled WGS sequence"/>
</dbReference>
<dbReference type="PANTHER" id="PTHR43877">
    <property type="entry name" value="AMINOALKYLPHOSPHONATE N-ACETYLTRANSFERASE-RELATED-RELATED"/>
    <property type="match status" value="1"/>
</dbReference>
<evidence type="ECO:0000256" key="2">
    <source>
        <dbReference type="ARBA" id="ARBA00023315"/>
    </source>
</evidence>
<keyword evidence="5" id="KW-1185">Reference proteome</keyword>
<dbReference type="SUPFAM" id="SSF55729">
    <property type="entry name" value="Acyl-CoA N-acyltransferases (Nat)"/>
    <property type="match status" value="1"/>
</dbReference>
<keyword evidence="2 4" id="KW-0012">Acyltransferase</keyword>
<proteinExistence type="predicted"/>
<protein>
    <submittedName>
        <fullName evidence="4">GNAT family N-acetyltransferase</fullName>
        <ecNumber evidence="4">2.3.-.-</ecNumber>
    </submittedName>
</protein>
<dbReference type="PROSITE" id="PS51186">
    <property type="entry name" value="GNAT"/>
    <property type="match status" value="1"/>
</dbReference>
<dbReference type="InterPro" id="IPR050832">
    <property type="entry name" value="Bact_Acetyltransf"/>
</dbReference>
<evidence type="ECO:0000313" key="5">
    <source>
        <dbReference type="Proteomes" id="UP001595593"/>
    </source>
</evidence>
<dbReference type="RefSeq" id="WP_379596828.1">
    <property type="nucleotide sequence ID" value="NZ_JBHRTN010000010.1"/>
</dbReference>
<dbReference type="EMBL" id="JBHRTN010000010">
    <property type="protein sequence ID" value="MFC3125864.1"/>
    <property type="molecule type" value="Genomic_DNA"/>
</dbReference>
<dbReference type="GO" id="GO:0016746">
    <property type="term" value="F:acyltransferase activity"/>
    <property type="evidence" value="ECO:0007669"/>
    <property type="project" value="UniProtKB-KW"/>
</dbReference>
<reference evidence="5" key="1">
    <citation type="journal article" date="2019" name="Int. J. Syst. Evol. Microbiol.">
        <title>The Global Catalogue of Microorganisms (GCM) 10K type strain sequencing project: providing services to taxonomists for standard genome sequencing and annotation.</title>
        <authorList>
            <consortium name="The Broad Institute Genomics Platform"/>
            <consortium name="The Broad Institute Genome Sequencing Center for Infectious Disease"/>
            <person name="Wu L."/>
            <person name="Ma J."/>
        </authorList>
    </citation>
    <scope>NUCLEOTIDE SEQUENCE [LARGE SCALE GENOMIC DNA]</scope>
    <source>
        <strain evidence="5">KCTC 52094</strain>
    </source>
</reference>